<gene>
    <name evidence="2" type="ORF">PSU93_08740</name>
</gene>
<dbReference type="EMBL" id="JAQSDF010000024">
    <property type="protein sequence ID" value="MDI1231221.1"/>
    <property type="molecule type" value="Genomic_DNA"/>
</dbReference>
<accession>A0AA43TKG2</accession>
<feature type="transmembrane region" description="Helical" evidence="1">
    <location>
        <begin position="89"/>
        <end position="107"/>
    </location>
</feature>
<protein>
    <submittedName>
        <fullName evidence="2">Uncharacterized protein</fullName>
    </submittedName>
</protein>
<organism evidence="2 3">
    <name type="scientific">Candidatus Methylobacter titanis</name>
    <dbReference type="NCBI Taxonomy" id="3053457"/>
    <lineage>
        <taxon>Bacteria</taxon>
        <taxon>Pseudomonadati</taxon>
        <taxon>Pseudomonadota</taxon>
        <taxon>Gammaproteobacteria</taxon>
        <taxon>Methylococcales</taxon>
        <taxon>Methylococcaceae</taxon>
        <taxon>Methylobacter</taxon>
    </lineage>
</organism>
<feature type="transmembrane region" description="Helical" evidence="1">
    <location>
        <begin position="36"/>
        <end position="53"/>
    </location>
</feature>
<name>A0AA43TKG2_9GAMM</name>
<evidence type="ECO:0000256" key="1">
    <source>
        <dbReference type="SAM" id="Phobius"/>
    </source>
</evidence>
<evidence type="ECO:0000313" key="3">
    <source>
        <dbReference type="Proteomes" id="UP001160519"/>
    </source>
</evidence>
<dbReference type="AlphaFoldDB" id="A0AA43TKG2"/>
<comment type="caution">
    <text evidence="2">The sequence shown here is derived from an EMBL/GenBank/DDBJ whole genome shotgun (WGS) entry which is preliminary data.</text>
</comment>
<reference evidence="2" key="1">
    <citation type="submission" date="2023-01" db="EMBL/GenBank/DDBJ databases">
        <title>Biogeochemical cycle of methane in antarctic sediments.</title>
        <authorList>
            <person name="Roldan D.M."/>
            <person name="Menes R.J."/>
        </authorList>
    </citation>
    <scope>NUCLEOTIDE SEQUENCE [LARGE SCALE GENOMIC DNA]</scope>
    <source>
        <strain evidence="2">K-2018 MAG008</strain>
    </source>
</reference>
<keyword evidence="1" id="KW-1133">Transmembrane helix</keyword>
<keyword evidence="3" id="KW-1185">Reference proteome</keyword>
<dbReference type="Proteomes" id="UP001160519">
    <property type="component" value="Unassembled WGS sequence"/>
</dbReference>
<keyword evidence="1" id="KW-0812">Transmembrane</keyword>
<sequence>MKLVTIVIIVGFILLYFIDSAFKLNPFNVEMLIHSGLRFLTGCLVFGIGVFYAHQIKLKYAVGLVFLLAMADDIWDYTRDVNSFSFEVLFHSIYMLAWGALTGYLLMKQLTNDKRSPES</sequence>
<evidence type="ECO:0000313" key="2">
    <source>
        <dbReference type="EMBL" id="MDI1231221.1"/>
    </source>
</evidence>
<keyword evidence="1" id="KW-0472">Membrane</keyword>
<proteinExistence type="predicted"/>